<feature type="compositionally biased region" description="Basic residues" evidence="1">
    <location>
        <begin position="168"/>
        <end position="180"/>
    </location>
</feature>
<feature type="domain" description="Retrovirus-related Pol polyprotein from transposon TNT 1-94-like beta-barrel" evidence="2">
    <location>
        <begin position="278"/>
        <end position="357"/>
    </location>
</feature>
<dbReference type="PANTHER" id="PTHR35317:SF11">
    <property type="entry name" value="CCHC-TYPE DOMAIN-CONTAINING PROTEIN"/>
    <property type="match status" value="1"/>
</dbReference>
<evidence type="ECO:0000313" key="3">
    <source>
        <dbReference type="EMBL" id="KAJ8751718.1"/>
    </source>
</evidence>
<dbReference type="Proteomes" id="UP001159364">
    <property type="component" value="Linkage Group LG11"/>
</dbReference>
<reference evidence="3 4" key="1">
    <citation type="submission" date="2021-09" db="EMBL/GenBank/DDBJ databases">
        <title>Genomic insights and catalytic innovation underlie evolution of tropane alkaloids biosynthesis.</title>
        <authorList>
            <person name="Wang Y.-J."/>
            <person name="Tian T."/>
            <person name="Huang J.-P."/>
            <person name="Huang S.-X."/>
        </authorList>
    </citation>
    <scope>NUCLEOTIDE SEQUENCE [LARGE SCALE GENOMIC DNA]</scope>
    <source>
        <strain evidence="3">KIB-2018</strain>
        <tissue evidence="3">Leaf</tissue>
    </source>
</reference>
<dbReference type="AlphaFoldDB" id="A0AAV8SI25"/>
<dbReference type="InterPro" id="IPR054722">
    <property type="entry name" value="PolX-like_BBD"/>
</dbReference>
<evidence type="ECO:0000256" key="1">
    <source>
        <dbReference type="SAM" id="MobiDB-lite"/>
    </source>
</evidence>
<keyword evidence="4" id="KW-1185">Reference proteome</keyword>
<accession>A0AAV8SI25</accession>
<evidence type="ECO:0000313" key="4">
    <source>
        <dbReference type="Proteomes" id="UP001159364"/>
    </source>
</evidence>
<protein>
    <recommendedName>
        <fullName evidence="2">Retrovirus-related Pol polyprotein from transposon TNT 1-94-like beta-barrel domain-containing protein</fullName>
    </recommendedName>
</protein>
<dbReference type="EMBL" id="JAIWQS010000011">
    <property type="protein sequence ID" value="KAJ8751718.1"/>
    <property type="molecule type" value="Genomic_DNA"/>
</dbReference>
<name>A0AAV8SI25_9ROSI</name>
<evidence type="ECO:0000259" key="2">
    <source>
        <dbReference type="Pfam" id="PF22936"/>
    </source>
</evidence>
<comment type="caution">
    <text evidence="3">The sequence shown here is derived from an EMBL/GenBank/DDBJ whole genome shotgun (WGS) entry which is preliminary data.</text>
</comment>
<dbReference type="Pfam" id="PF22936">
    <property type="entry name" value="Pol_BBD"/>
    <property type="match status" value="1"/>
</dbReference>
<organism evidence="3 4">
    <name type="scientific">Erythroxylum novogranatense</name>
    <dbReference type="NCBI Taxonomy" id="1862640"/>
    <lineage>
        <taxon>Eukaryota</taxon>
        <taxon>Viridiplantae</taxon>
        <taxon>Streptophyta</taxon>
        <taxon>Embryophyta</taxon>
        <taxon>Tracheophyta</taxon>
        <taxon>Spermatophyta</taxon>
        <taxon>Magnoliopsida</taxon>
        <taxon>eudicotyledons</taxon>
        <taxon>Gunneridae</taxon>
        <taxon>Pentapetalae</taxon>
        <taxon>rosids</taxon>
        <taxon>fabids</taxon>
        <taxon>Malpighiales</taxon>
        <taxon>Erythroxylaceae</taxon>
        <taxon>Erythroxylum</taxon>
    </lineage>
</organism>
<gene>
    <name evidence="3" type="ORF">K2173_025889</name>
</gene>
<sequence>MWAVRMETYLEALDLWEAVEEDLEIQPLPSNPTVAQMKSQKEKKTKKSKEKACLFAAVSSTIFTRIMSRKSAKEIWDYLKGEYEGDERIRGMQVLNLIRDFELQKMKESESVKEYSDRLLSISNKVRLLGSQLTDSRILLNALQAQEQRRAMRQDGAVEGALLAKHHESKKYKKKKHLKNRPANGEGSFSNYQRSIGEGSKKIYPTYQHCGKKGHPPFKCWRRPDARCTKCSQLCHEAVICKIKPQQHDEDAKVVDQEEEDKLFVATCFTSYDASEHWLIDSGCTNHMTHNRELFKELRITEIKRVRIGNDEHLDVKGKGDVAISSYSGTKIIANVLFVPQIDQNLLSVGQLLDKGYKVLFKNKQCLIQDVDGRDIFKVKMKGKSFALNLMEEEHMAFKSKESVTEI</sequence>
<proteinExistence type="predicted"/>
<feature type="region of interest" description="Disordered" evidence="1">
    <location>
        <begin position="168"/>
        <end position="193"/>
    </location>
</feature>
<dbReference type="PANTHER" id="PTHR35317">
    <property type="entry name" value="OS04G0629600 PROTEIN"/>
    <property type="match status" value="1"/>
</dbReference>
<dbReference type="Pfam" id="PF14223">
    <property type="entry name" value="Retrotran_gag_2"/>
    <property type="match status" value="1"/>
</dbReference>